<dbReference type="PROSITE" id="PS00107">
    <property type="entry name" value="PROTEIN_KINASE_ATP"/>
    <property type="match status" value="1"/>
</dbReference>
<feature type="compositionally biased region" description="Basic and acidic residues" evidence="13">
    <location>
        <begin position="508"/>
        <end position="521"/>
    </location>
</feature>
<keyword evidence="4" id="KW-0963">Cytoplasm</keyword>
<dbReference type="InterPro" id="IPR000719">
    <property type="entry name" value="Prot_kinase_dom"/>
</dbReference>
<dbReference type="GO" id="GO:0004674">
    <property type="term" value="F:protein serine/threonine kinase activity"/>
    <property type="evidence" value="ECO:0007669"/>
    <property type="project" value="UniProtKB-KW"/>
</dbReference>
<dbReference type="GO" id="GO:0035556">
    <property type="term" value="P:intracellular signal transduction"/>
    <property type="evidence" value="ECO:0007669"/>
    <property type="project" value="TreeGrafter"/>
</dbReference>
<evidence type="ECO:0000256" key="6">
    <source>
        <dbReference type="ARBA" id="ARBA00022679"/>
    </source>
</evidence>
<dbReference type="Gene3D" id="1.10.510.10">
    <property type="entry name" value="Transferase(Phosphotransferase) domain 1"/>
    <property type="match status" value="1"/>
</dbReference>
<evidence type="ECO:0000256" key="13">
    <source>
        <dbReference type="SAM" id="MobiDB-lite"/>
    </source>
</evidence>
<evidence type="ECO:0000313" key="17">
    <source>
        <dbReference type="Proteomes" id="UP000093000"/>
    </source>
</evidence>
<gene>
    <name evidence="16" type="primary">kin1_3</name>
    <name evidence="16" type="ORF">A0J61_01239</name>
</gene>
<comment type="similarity">
    <text evidence="2">Belongs to the protein kinase superfamily. CAMK Ser/Thr protein kinase family. NIM1 subfamily.</text>
</comment>
<feature type="binding site" evidence="12">
    <location>
        <position position="68"/>
    </location>
    <ligand>
        <name>ATP</name>
        <dbReference type="ChEBI" id="CHEBI:30616"/>
    </ligand>
</feature>
<feature type="domain" description="Protein kinase" evidence="14">
    <location>
        <begin position="39"/>
        <end position="300"/>
    </location>
</feature>
<dbReference type="InterPro" id="IPR011009">
    <property type="entry name" value="Kinase-like_dom_sf"/>
</dbReference>
<comment type="caution">
    <text evidence="16">The sequence shown here is derived from an EMBL/GenBank/DDBJ whole genome shotgun (WGS) entry which is preliminary data.</text>
</comment>
<dbReference type="InParanoid" id="A0A1C7NNN0"/>
<dbReference type="Proteomes" id="UP000093000">
    <property type="component" value="Unassembled WGS sequence"/>
</dbReference>
<evidence type="ECO:0000256" key="4">
    <source>
        <dbReference type="ARBA" id="ARBA00022490"/>
    </source>
</evidence>
<keyword evidence="8 16" id="KW-0418">Kinase</keyword>
<dbReference type="InterPro" id="IPR001772">
    <property type="entry name" value="KA1_dom"/>
</dbReference>
<proteinExistence type="inferred from homology"/>
<dbReference type="OrthoDB" id="193931at2759"/>
<protein>
    <recommendedName>
        <fullName evidence="3">non-specific serine/threonine protein kinase</fullName>
        <ecNumber evidence="3">2.7.11.1</ecNumber>
    </recommendedName>
</protein>
<dbReference type="PANTHER" id="PTHR24346">
    <property type="entry name" value="MAP/MICROTUBULE AFFINITY-REGULATING KINASE"/>
    <property type="match status" value="1"/>
</dbReference>
<feature type="region of interest" description="Disordered" evidence="13">
    <location>
        <begin position="592"/>
        <end position="614"/>
    </location>
</feature>
<dbReference type="GO" id="GO:0000226">
    <property type="term" value="P:microtubule cytoskeleton organization"/>
    <property type="evidence" value="ECO:0007669"/>
    <property type="project" value="TreeGrafter"/>
</dbReference>
<evidence type="ECO:0000259" key="15">
    <source>
        <dbReference type="PROSITE" id="PS50032"/>
    </source>
</evidence>
<feature type="compositionally biased region" description="Basic and acidic residues" evidence="13">
    <location>
        <begin position="594"/>
        <end position="603"/>
    </location>
</feature>
<reference evidence="16 17" key="1">
    <citation type="submission" date="2016-03" db="EMBL/GenBank/DDBJ databases">
        <title>Choanephora cucurbitarum.</title>
        <authorList>
            <person name="Min B."/>
            <person name="Park H."/>
            <person name="Park J.-H."/>
            <person name="Shin H.-D."/>
            <person name="Choi I.-G."/>
        </authorList>
    </citation>
    <scope>NUCLEOTIDE SEQUENCE [LARGE SCALE GENOMIC DNA]</scope>
    <source>
        <strain evidence="16 17">KUS-F28377</strain>
    </source>
</reference>
<dbReference type="GO" id="GO:0005524">
    <property type="term" value="F:ATP binding"/>
    <property type="evidence" value="ECO:0007669"/>
    <property type="project" value="UniProtKB-UniRule"/>
</dbReference>
<evidence type="ECO:0000256" key="5">
    <source>
        <dbReference type="ARBA" id="ARBA00022527"/>
    </source>
</evidence>
<keyword evidence="6" id="KW-0808">Transferase</keyword>
<dbReference type="GO" id="GO:0005737">
    <property type="term" value="C:cytoplasm"/>
    <property type="evidence" value="ECO:0007669"/>
    <property type="project" value="UniProtKB-SubCell"/>
</dbReference>
<comment type="catalytic activity">
    <reaction evidence="10">
        <text>L-threonyl-[protein] + ATP = O-phospho-L-threonyl-[protein] + ADP + H(+)</text>
        <dbReference type="Rhea" id="RHEA:46608"/>
        <dbReference type="Rhea" id="RHEA-COMP:11060"/>
        <dbReference type="Rhea" id="RHEA-COMP:11605"/>
        <dbReference type="ChEBI" id="CHEBI:15378"/>
        <dbReference type="ChEBI" id="CHEBI:30013"/>
        <dbReference type="ChEBI" id="CHEBI:30616"/>
        <dbReference type="ChEBI" id="CHEBI:61977"/>
        <dbReference type="ChEBI" id="CHEBI:456216"/>
        <dbReference type="EC" id="2.7.11.1"/>
    </reaction>
</comment>
<dbReference type="PROSITE" id="PS50011">
    <property type="entry name" value="PROTEIN_KINASE_DOM"/>
    <property type="match status" value="1"/>
</dbReference>
<dbReference type="Gene3D" id="3.30.310.80">
    <property type="entry name" value="Kinase associated domain 1, KA1"/>
    <property type="match status" value="1"/>
</dbReference>
<evidence type="ECO:0000256" key="10">
    <source>
        <dbReference type="ARBA" id="ARBA00047899"/>
    </source>
</evidence>
<dbReference type="PROSITE" id="PS50032">
    <property type="entry name" value="KA1"/>
    <property type="match status" value="1"/>
</dbReference>
<sequence>MTELPMLTNEAILESEHPLLERTLTRNQSANKQRMVGKYYLCKTLGKGSMGKVKLAVDSETGEKVAVKIVSCKGKSSHHKNPKSSEKSREIRTIREASIMLLLNHPNIAQMYEMRQINDNYYLFMEYVDGGQLLDYIISHGKLKEKQARQISRQIASALDYCHRNSIVHRDLKVENILLSATGHIKIIDFGLSNVFTAKSHLSTFCGSLYFAAPELLEGRLYTGPEVDVWSFGIVIYVLVCGIVPFDDPTISGMHRKVKQGVIGYPSYLSTECRHLLKRMILTTPSKRATMSEIMAHPWINRGYDTPIDNHLPKRKPLTLPVDNEVIKQMSGFEFGSDFMIKAELEGLIGSEEYQRDANLLEAMAYHPITRSNSRSSKLSSPRLNQNILQYDPLSMPAAYHPLISVYYLVKERIQQNMEQETIATQIAMTSLNKDQLDSFRRRRRRSSHSLQSPSTEAKRKTLLSSLERTSALHPSNTISSSTPTAQSSNLLRRFSRRHHHQQTMTDNKLEDHSSDEDQHNNKSGHNKFNRFLKRATSVTTKDLPSIQQAKLLATSTAGPACPEPPIGGAPEYIRRNSAIPESMQSDYIKQRRREAVQQKEKQSQSIPTQGHHADENIRSVYIKGLFSVSTTSTKKASVIRSELIEVLSNKTRLQFRETHDRFECWTHHEVVFDIYIVKIPWLLGMRGIQFRRISGDPWQYKAMCSQILELLQL</sequence>
<dbReference type="SUPFAM" id="SSF56112">
    <property type="entry name" value="Protein kinase-like (PK-like)"/>
    <property type="match status" value="1"/>
</dbReference>
<dbReference type="GO" id="GO:0106310">
    <property type="term" value="F:protein serine kinase activity"/>
    <property type="evidence" value="ECO:0007669"/>
    <property type="project" value="RHEA"/>
</dbReference>
<dbReference type="EMBL" id="LUGH01000037">
    <property type="protein sequence ID" value="OBZ90715.1"/>
    <property type="molecule type" value="Genomic_DNA"/>
</dbReference>
<dbReference type="PANTHER" id="PTHR24346:SF82">
    <property type="entry name" value="KP78A-RELATED"/>
    <property type="match status" value="1"/>
</dbReference>
<dbReference type="InterPro" id="IPR017441">
    <property type="entry name" value="Protein_kinase_ATP_BS"/>
</dbReference>
<accession>A0A1C7NNN0</accession>
<evidence type="ECO:0000259" key="14">
    <source>
        <dbReference type="PROSITE" id="PS50011"/>
    </source>
</evidence>
<comment type="catalytic activity">
    <reaction evidence="11">
        <text>L-seryl-[protein] + ATP = O-phospho-L-seryl-[protein] + ADP + H(+)</text>
        <dbReference type="Rhea" id="RHEA:17989"/>
        <dbReference type="Rhea" id="RHEA-COMP:9863"/>
        <dbReference type="Rhea" id="RHEA-COMP:11604"/>
        <dbReference type="ChEBI" id="CHEBI:15378"/>
        <dbReference type="ChEBI" id="CHEBI:29999"/>
        <dbReference type="ChEBI" id="CHEBI:30616"/>
        <dbReference type="ChEBI" id="CHEBI:83421"/>
        <dbReference type="ChEBI" id="CHEBI:456216"/>
        <dbReference type="EC" id="2.7.11.1"/>
    </reaction>
</comment>
<evidence type="ECO:0000256" key="7">
    <source>
        <dbReference type="ARBA" id="ARBA00022741"/>
    </source>
</evidence>
<keyword evidence="17" id="KW-1185">Reference proteome</keyword>
<evidence type="ECO:0000313" key="16">
    <source>
        <dbReference type="EMBL" id="OBZ90715.1"/>
    </source>
</evidence>
<dbReference type="Pfam" id="PF02149">
    <property type="entry name" value="KA1"/>
    <property type="match status" value="1"/>
</dbReference>
<evidence type="ECO:0000256" key="9">
    <source>
        <dbReference type="ARBA" id="ARBA00022840"/>
    </source>
</evidence>
<dbReference type="CDD" id="cd12121">
    <property type="entry name" value="MARK_C_like"/>
    <property type="match status" value="1"/>
</dbReference>
<feature type="region of interest" description="Disordered" evidence="13">
    <location>
        <begin position="438"/>
        <end position="462"/>
    </location>
</feature>
<feature type="domain" description="KA1" evidence="15">
    <location>
        <begin position="664"/>
        <end position="714"/>
    </location>
</feature>
<dbReference type="InterPro" id="IPR008271">
    <property type="entry name" value="Ser/Thr_kinase_AS"/>
</dbReference>
<dbReference type="PROSITE" id="PS00108">
    <property type="entry name" value="PROTEIN_KINASE_ST"/>
    <property type="match status" value="1"/>
</dbReference>
<dbReference type="Pfam" id="PF00069">
    <property type="entry name" value="Pkinase"/>
    <property type="match status" value="1"/>
</dbReference>
<evidence type="ECO:0000256" key="12">
    <source>
        <dbReference type="PROSITE-ProRule" id="PRU10141"/>
    </source>
</evidence>
<keyword evidence="9 12" id="KW-0067">ATP-binding</keyword>
<evidence type="ECO:0000256" key="1">
    <source>
        <dbReference type="ARBA" id="ARBA00004496"/>
    </source>
</evidence>
<dbReference type="FunFam" id="1.10.510.10:FF:001222">
    <property type="entry name" value="Serine/threonine-protein kinase ppk25"/>
    <property type="match status" value="1"/>
</dbReference>
<keyword evidence="5" id="KW-0723">Serine/threonine-protein kinase</keyword>
<evidence type="ECO:0000256" key="8">
    <source>
        <dbReference type="ARBA" id="ARBA00022777"/>
    </source>
</evidence>
<feature type="region of interest" description="Disordered" evidence="13">
    <location>
        <begin position="497"/>
        <end position="528"/>
    </location>
</feature>
<dbReference type="AlphaFoldDB" id="A0A1C7NNN0"/>
<organism evidence="16 17">
    <name type="scientific">Choanephora cucurbitarum</name>
    <dbReference type="NCBI Taxonomy" id="101091"/>
    <lineage>
        <taxon>Eukaryota</taxon>
        <taxon>Fungi</taxon>
        <taxon>Fungi incertae sedis</taxon>
        <taxon>Mucoromycota</taxon>
        <taxon>Mucoromycotina</taxon>
        <taxon>Mucoromycetes</taxon>
        <taxon>Mucorales</taxon>
        <taxon>Mucorineae</taxon>
        <taxon>Choanephoraceae</taxon>
        <taxon>Choanephoroideae</taxon>
        <taxon>Choanephora</taxon>
    </lineage>
</organism>
<dbReference type="SMART" id="SM00220">
    <property type="entry name" value="S_TKc"/>
    <property type="match status" value="1"/>
</dbReference>
<evidence type="ECO:0000256" key="11">
    <source>
        <dbReference type="ARBA" id="ARBA00048679"/>
    </source>
</evidence>
<dbReference type="SUPFAM" id="SSF103243">
    <property type="entry name" value="KA1-like"/>
    <property type="match status" value="1"/>
</dbReference>
<comment type="subcellular location">
    <subcellularLocation>
        <location evidence="1">Cytoplasm</location>
    </subcellularLocation>
</comment>
<name>A0A1C7NNN0_9FUNG</name>
<evidence type="ECO:0000256" key="3">
    <source>
        <dbReference type="ARBA" id="ARBA00012513"/>
    </source>
</evidence>
<keyword evidence="7 12" id="KW-0547">Nucleotide-binding</keyword>
<dbReference type="InterPro" id="IPR028375">
    <property type="entry name" value="KA1/Ssp2_C"/>
</dbReference>
<dbReference type="STRING" id="101091.A0A1C7NNN0"/>
<dbReference type="EC" id="2.7.11.1" evidence="3"/>
<evidence type="ECO:0000256" key="2">
    <source>
        <dbReference type="ARBA" id="ARBA00010791"/>
    </source>
</evidence>